<name>A0A158CDK6_9BURK</name>
<keyword evidence="1" id="KW-0812">Transmembrane</keyword>
<dbReference type="AlphaFoldDB" id="A0A158CDK6"/>
<keyword evidence="1" id="KW-0472">Membrane</keyword>
<evidence type="ECO:0000313" key="2">
    <source>
        <dbReference type="EMBL" id="SAK79597.1"/>
    </source>
</evidence>
<evidence type="ECO:0000256" key="1">
    <source>
        <dbReference type="SAM" id="Phobius"/>
    </source>
</evidence>
<dbReference type="InterPro" id="IPR025333">
    <property type="entry name" value="DUF4239"/>
</dbReference>
<comment type="caution">
    <text evidence="2">The sequence shown here is derived from an EMBL/GenBank/DDBJ whole genome shotgun (WGS) entry which is preliminary data.</text>
</comment>
<dbReference type="EMBL" id="FCOA02000020">
    <property type="protein sequence ID" value="SAK79597.1"/>
    <property type="molecule type" value="Genomic_DNA"/>
</dbReference>
<keyword evidence="1" id="KW-1133">Transmembrane helix</keyword>
<reference evidence="2" key="1">
    <citation type="submission" date="2016-01" db="EMBL/GenBank/DDBJ databases">
        <authorList>
            <person name="Peeters C."/>
        </authorList>
    </citation>
    <scope>NUCLEOTIDE SEQUENCE</scope>
    <source>
        <strain evidence="2">LMG 29322</strain>
    </source>
</reference>
<feature type="transmembrane region" description="Helical" evidence="1">
    <location>
        <begin position="209"/>
        <end position="228"/>
    </location>
</feature>
<organism evidence="2 3">
    <name type="scientific">Caballeronia hypogeia</name>
    <dbReference type="NCBI Taxonomy" id="1777140"/>
    <lineage>
        <taxon>Bacteria</taxon>
        <taxon>Pseudomonadati</taxon>
        <taxon>Pseudomonadota</taxon>
        <taxon>Betaproteobacteria</taxon>
        <taxon>Burkholderiales</taxon>
        <taxon>Burkholderiaceae</taxon>
        <taxon>Caballeronia</taxon>
    </lineage>
</organism>
<dbReference type="Proteomes" id="UP000054851">
    <property type="component" value="Unassembled WGS sequence"/>
</dbReference>
<proteinExistence type="predicted"/>
<evidence type="ECO:0008006" key="4">
    <source>
        <dbReference type="Google" id="ProtNLM"/>
    </source>
</evidence>
<feature type="transmembrane region" description="Helical" evidence="1">
    <location>
        <begin position="182"/>
        <end position="203"/>
    </location>
</feature>
<dbReference type="Pfam" id="PF14023">
    <property type="entry name" value="Bestrophin-like"/>
    <property type="match status" value="1"/>
</dbReference>
<dbReference type="OrthoDB" id="116415at2"/>
<gene>
    <name evidence="2" type="ORF">AWB79_05062</name>
</gene>
<sequence>MAAFVDHPAILFLVLFALLLVAVAFGVYVMRRFAPLRDDERDDFNAVQGATFTLLALLIGFSISMAVNRYDQRKNLEEAEANAIGTQFARADLAEPQIRDSMRGALVQYTRLRLAEYQTRDPEARKRLDGEIANLQSKLWQQAAQVAKMQPTPIGSLVVAGMNDVLNSQDYSEAARINHIPVGAWVLMILIAVFGCAVQGYGARGQRRAALLMTILPVTISLSLAFIADIDSPRGGIIRVQPQNLTRLLQSLEK</sequence>
<feature type="transmembrane region" description="Helical" evidence="1">
    <location>
        <begin position="50"/>
        <end position="67"/>
    </location>
</feature>
<dbReference type="RefSeq" id="WP_061170150.1">
    <property type="nucleotide sequence ID" value="NZ_FCOA02000020.1"/>
</dbReference>
<protein>
    <recommendedName>
        <fullName evidence="4">DUF4239 domain-containing protein</fullName>
    </recommendedName>
</protein>
<keyword evidence="3" id="KW-1185">Reference proteome</keyword>
<accession>A0A158CDK6</accession>
<dbReference type="STRING" id="1777140.AWB79_05062"/>
<evidence type="ECO:0000313" key="3">
    <source>
        <dbReference type="Proteomes" id="UP000054851"/>
    </source>
</evidence>